<dbReference type="InterPro" id="IPR001034">
    <property type="entry name" value="DeoR_HTH"/>
</dbReference>
<gene>
    <name evidence="5" type="ORF">SDC9_178447</name>
</gene>
<dbReference type="PROSITE" id="PS51000">
    <property type="entry name" value="HTH_DEOR_2"/>
    <property type="match status" value="1"/>
</dbReference>
<keyword evidence="2" id="KW-0804">Transcription</keyword>
<dbReference type="InterPro" id="IPR013196">
    <property type="entry name" value="HTH_11"/>
</dbReference>
<reference evidence="5" key="1">
    <citation type="submission" date="2019-08" db="EMBL/GenBank/DDBJ databases">
        <authorList>
            <person name="Kucharzyk K."/>
            <person name="Murdoch R.W."/>
            <person name="Higgins S."/>
            <person name="Loffler F."/>
        </authorList>
    </citation>
    <scope>NUCLEOTIDE SEQUENCE</scope>
</reference>
<organism evidence="5">
    <name type="scientific">bioreactor metagenome</name>
    <dbReference type="NCBI Taxonomy" id="1076179"/>
    <lineage>
        <taxon>unclassified sequences</taxon>
        <taxon>metagenomes</taxon>
        <taxon>ecological metagenomes</taxon>
    </lineage>
</organism>
<feature type="domain" description="HTH deoR-type" evidence="4">
    <location>
        <begin position="78"/>
        <end position="133"/>
    </location>
</feature>
<keyword evidence="1" id="KW-0805">Transcription regulation</keyword>
<accession>A0A645GXJ6</accession>
<evidence type="ECO:0000256" key="3">
    <source>
        <dbReference type="SAM" id="MobiDB-lite"/>
    </source>
</evidence>
<protein>
    <recommendedName>
        <fullName evidence="4">HTH deoR-type domain-containing protein</fullName>
    </recommendedName>
</protein>
<dbReference type="Pfam" id="PF08279">
    <property type="entry name" value="HTH_11"/>
    <property type="match status" value="1"/>
</dbReference>
<comment type="caution">
    <text evidence="5">The sequence shown here is derived from an EMBL/GenBank/DDBJ whole genome shotgun (WGS) entry which is preliminary data.</text>
</comment>
<feature type="region of interest" description="Disordered" evidence="3">
    <location>
        <begin position="1"/>
        <end position="67"/>
    </location>
</feature>
<dbReference type="SMART" id="SM00420">
    <property type="entry name" value="HTH_DEOR"/>
    <property type="match status" value="1"/>
</dbReference>
<name>A0A645GXJ6_9ZZZZ</name>
<dbReference type="SUPFAM" id="SSF46785">
    <property type="entry name" value="Winged helix' DNA-binding domain"/>
    <property type="match status" value="1"/>
</dbReference>
<evidence type="ECO:0000256" key="1">
    <source>
        <dbReference type="ARBA" id="ARBA00023015"/>
    </source>
</evidence>
<dbReference type="InterPro" id="IPR036388">
    <property type="entry name" value="WH-like_DNA-bd_sf"/>
</dbReference>
<dbReference type="Gene3D" id="1.10.10.10">
    <property type="entry name" value="Winged helix-like DNA-binding domain superfamily/Winged helix DNA-binding domain"/>
    <property type="match status" value="1"/>
</dbReference>
<sequence>MSADPKPEGEVSGADKVKSGAENGADGIESGTENKPVHVGDVSEKRRRNVGEDNEAEKSIGEAGNEAISEAENEAIKMTLRQEKILQLIREDNSLSREAISKQLKVSDSSVYRDIEKLKKIGKLERVGGNKGGYWKIK</sequence>
<dbReference type="GO" id="GO:0003700">
    <property type="term" value="F:DNA-binding transcription factor activity"/>
    <property type="evidence" value="ECO:0007669"/>
    <property type="project" value="InterPro"/>
</dbReference>
<feature type="compositionally biased region" description="Basic and acidic residues" evidence="3">
    <location>
        <begin position="35"/>
        <end position="44"/>
    </location>
</feature>
<evidence type="ECO:0000256" key="2">
    <source>
        <dbReference type="ARBA" id="ARBA00023163"/>
    </source>
</evidence>
<evidence type="ECO:0000313" key="5">
    <source>
        <dbReference type="EMBL" id="MPN30976.1"/>
    </source>
</evidence>
<evidence type="ECO:0000259" key="4">
    <source>
        <dbReference type="PROSITE" id="PS51000"/>
    </source>
</evidence>
<dbReference type="AlphaFoldDB" id="A0A645GXJ6"/>
<feature type="compositionally biased region" description="Basic and acidic residues" evidence="3">
    <location>
        <begin position="1"/>
        <end position="19"/>
    </location>
</feature>
<proteinExistence type="predicted"/>
<dbReference type="EMBL" id="VSSQ01082301">
    <property type="protein sequence ID" value="MPN30976.1"/>
    <property type="molecule type" value="Genomic_DNA"/>
</dbReference>
<dbReference type="InterPro" id="IPR036390">
    <property type="entry name" value="WH_DNA-bd_sf"/>
</dbReference>